<reference evidence="2" key="1">
    <citation type="journal article" date="2019" name="Int. J. Syst. Evol. Microbiol.">
        <title>The Global Catalogue of Microorganisms (GCM) 10K type strain sequencing project: providing services to taxonomists for standard genome sequencing and annotation.</title>
        <authorList>
            <consortium name="The Broad Institute Genomics Platform"/>
            <consortium name="The Broad Institute Genome Sequencing Center for Infectious Disease"/>
            <person name="Wu L."/>
            <person name="Ma J."/>
        </authorList>
    </citation>
    <scope>NUCLEOTIDE SEQUENCE [LARGE SCALE GENOMIC DNA]</scope>
    <source>
        <strain evidence="2">KCTC 23299</strain>
    </source>
</reference>
<keyword evidence="2" id="KW-1185">Reference proteome</keyword>
<protein>
    <recommendedName>
        <fullName evidence="3">Lipoprotein</fullName>
    </recommendedName>
</protein>
<sequence>MVILLVACGSKNNKQGKTNWSQKERVEYMRDCITSARKTMTERGVQPDSSLITTLCRCSGEIIEERYNYKEASRMQQDEVKAIMQEAVKKCIK</sequence>
<organism evidence="1 2">
    <name type="scientific">Terrimonas rubra</name>
    <dbReference type="NCBI Taxonomy" id="1035890"/>
    <lineage>
        <taxon>Bacteria</taxon>
        <taxon>Pseudomonadati</taxon>
        <taxon>Bacteroidota</taxon>
        <taxon>Chitinophagia</taxon>
        <taxon>Chitinophagales</taxon>
        <taxon>Chitinophagaceae</taxon>
        <taxon>Terrimonas</taxon>
    </lineage>
</organism>
<name>A0ABW6A2N2_9BACT</name>
<dbReference type="EMBL" id="JBHUOZ010000001">
    <property type="protein sequence ID" value="MFD2918347.1"/>
    <property type="molecule type" value="Genomic_DNA"/>
</dbReference>
<accession>A0ABW6A2N2</accession>
<evidence type="ECO:0008006" key="3">
    <source>
        <dbReference type="Google" id="ProtNLM"/>
    </source>
</evidence>
<proteinExistence type="predicted"/>
<comment type="caution">
    <text evidence="1">The sequence shown here is derived from an EMBL/GenBank/DDBJ whole genome shotgun (WGS) entry which is preliminary data.</text>
</comment>
<evidence type="ECO:0000313" key="1">
    <source>
        <dbReference type="EMBL" id="MFD2918347.1"/>
    </source>
</evidence>
<dbReference type="RefSeq" id="WP_386094308.1">
    <property type="nucleotide sequence ID" value="NZ_JBHUOZ010000001.1"/>
</dbReference>
<evidence type="ECO:0000313" key="2">
    <source>
        <dbReference type="Proteomes" id="UP001597511"/>
    </source>
</evidence>
<dbReference type="Proteomes" id="UP001597511">
    <property type="component" value="Unassembled WGS sequence"/>
</dbReference>
<gene>
    <name evidence="1" type="ORF">ACFS6H_01420</name>
</gene>